<protein>
    <submittedName>
        <fullName evidence="2">Uncharacterized protein</fullName>
    </submittedName>
</protein>
<evidence type="ECO:0000256" key="1">
    <source>
        <dbReference type="SAM" id="MobiDB-lite"/>
    </source>
</evidence>
<reference evidence="2 3" key="1">
    <citation type="journal article" date="2018" name="PLoS ONE">
        <title>The draft genome of Kipferlia bialata reveals reductive genome evolution in fornicate parasites.</title>
        <authorList>
            <person name="Tanifuji G."/>
            <person name="Takabayashi S."/>
            <person name="Kume K."/>
            <person name="Takagi M."/>
            <person name="Nakayama T."/>
            <person name="Kamikawa R."/>
            <person name="Inagaki Y."/>
            <person name="Hashimoto T."/>
        </authorList>
    </citation>
    <scope>NUCLEOTIDE SEQUENCE [LARGE SCALE GENOMIC DNA]</scope>
    <source>
        <strain evidence="2">NY0173</strain>
    </source>
</reference>
<feature type="region of interest" description="Disordered" evidence="1">
    <location>
        <begin position="1136"/>
        <end position="1166"/>
    </location>
</feature>
<dbReference type="InterPro" id="IPR036322">
    <property type="entry name" value="WD40_repeat_dom_sf"/>
</dbReference>
<keyword evidence="3" id="KW-1185">Reference proteome</keyword>
<evidence type="ECO:0000313" key="2">
    <source>
        <dbReference type="EMBL" id="GIQ83356.1"/>
    </source>
</evidence>
<sequence length="1605" mass="170694">MSWNASGTHLAVGTRNSRVYLLDVQSRQTSELECPKGAKGHVTCLAFQTEDPEGESRLAVGLSSGHLWLHRLNGKKLAKPVLSKHSSAVSYLGWERDILVSSAQDNSISFSDRDGRLLASQSLGRGCTACGRLFPVRLDGSPRLGVLAVVQTKTAAELRLVVLNSTHSSVSTSSFSLEDEGITVLDMLPRVGGEGGDLLILAVGEGGLGLYSLKISRRGFGSDLISHATYGSLHSSVSRDIVSVLGGVYPCSAPERDRGGMGMLVRLGGGGYALSDSRHLVTLSEGLDEEGDPVPHSQMLSMLKGGIARHLRQTTQLAVVSPSPTGNSQALGLTSGHVIITALNVTVVSAGCVPVEMEGRWTCGLSPSFGSVTLLRHEGVLMDAGRTLSIDVGDVSVRRLAVSGCHALIESDANKYFLSKTLEDDDFDGVSVSLGSVCKKVTLSKAVRHAPRLLMTDVPSDADPSGAEDQSRVPVIVGADDNQVVLDTVKHQCTVDTRGGKVGPVCVSGSVLGVATVTRDAVRVALHYMSVDHPKERHVSVRSLASVSLPHIAPAVPLSCALAPGAGCMAVLGADGKEIRCWFPGDGTVACLSLPSACAPGTSVFFDTVLDNTLYVTFADETMSVYGVHRSHVPTDGPVLLAASQVPCPAAPHAMGAAAGMVVAGVKGDLAVSPFRPLEATAELLSTGTLDSLLTVVEPAVVASEGVAVIRSDRPTYVRLGEGSRQERMVSQALKEALSRCDTKIGWRLAVRLGTVSAYLAHAAACLDVCDVEGALASYRELSLLTFGLPEAERMLSHKAPKVLPGIVQESFSAAARAVFVQRILVPESDSLAVRGLIAYLGRNTPEAAERNLMASRRVGLAVGCQMHAMDYETASELARDVAPASVVVDLHLGWATHLESTGDLTAALKLYREIESSTDIDLYGRQCAAGGVARCLIKAGRVKDGMQRTLPSYEGEADDRVYHYAEGDVLNPIQRSFLCYEAATQVEGQRHYESAAALHLAYSDLIQAVQAGPKAEMLSPDMEALLDPSKGRARACRCYLKARLVSSAERLLKSVSDPALLSDLAKVNEKAQPDRAIELYRRAGNTTACVSLLLKLDRVGEAVTLVRAAGEETEARAQAAQAGYAAGSDYTDSVSASIDRSSLPGRDAERERESEREEAQRVAERQTECSAAFEEARTRYRASALSLANHMASVGNSEAATEFYLAAGEVDQAFQAAQAQGTLAVFMRLFDPHLVGPAQLGQIADHFAQSTDPSQIQFAAHLLDEGGDPEGAVQLLLESDTEDGSHVEQALIVLENNPDSEAVARQVAEYVNASHSPAVQRLRPRLYLVLGDVAAAARTASDVALQLQADGNHKAAQQQLSHCVRAIRSLGFKVPADLLDELYVLVSYTLSKRLLRIQDHVCTAVCLSRVCQHVHRFGESAPQILLSAVVETYRAKMRQTSFCLGRTLLKQHRDSIDERYRRKVETIVRKHRSTDTDELPEAVPCSICDGTIPVTAASCPSCMSHIVLDASCGMPLSVEQYAECPHCQAPLGQRSSLALAGGGDSLVCPVCAGGVRLPGVCKPHDAFGRPSVPGTGVDLVLPLCVPETLDDASLRIREYLGINV</sequence>
<comment type="caution">
    <text evidence="2">The sequence shown here is derived from an EMBL/GenBank/DDBJ whole genome shotgun (WGS) entry which is preliminary data.</text>
</comment>
<organism evidence="2 3">
    <name type="scientific">Kipferlia bialata</name>
    <dbReference type="NCBI Taxonomy" id="797122"/>
    <lineage>
        <taxon>Eukaryota</taxon>
        <taxon>Metamonada</taxon>
        <taxon>Carpediemonas-like organisms</taxon>
        <taxon>Kipferlia</taxon>
    </lineage>
</organism>
<dbReference type="Proteomes" id="UP000265618">
    <property type="component" value="Unassembled WGS sequence"/>
</dbReference>
<dbReference type="InterPro" id="IPR015943">
    <property type="entry name" value="WD40/YVTN_repeat-like_dom_sf"/>
</dbReference>
<dbReference type="Gene3D" id="1.25.40.470">
    <property type="match status" value="1"/>
</dbReference>
<dbReference type="GO" id="GO:0060271">
    <property type="term" value="P:cilium assembly"/>
    <property type="evidence" value="ECO:0007669"/>
    <property type="project" value="TreeGrafter"/>
</dbReference>
<gene>
    <name evidence="2" type="ORF">KIPB_004660</name>
</gene>
<dbReference type="SUPFAM" id="SSF50978">
    <property type="entry name" value="WD40 repeat-like"/>
    <property type="match status" value="1"/>
</dbReference>
<dbReference type="GO" id="GO:0035721">
    <property type="term" value="P:intraciliary retrograde transport"/>
    <property type="evidence" value="ECO:0007669"/>
    <property type="project" value="InterPro"/>
</dbReference>
<dbReference type="PANTHER" id="PTHR14920:SF0">
    <property type="entry name" value="WD REPEAT DOMAIN 19"/>
    <property type="match status" value="1"/>
</dbReference>
<dbReference type="Gene3D" id="2.130.10.10">
    <property type="entry name" value="YVTN repeat-like/Quinoprotein amine dehydrogenase"/>
    <property type="match status" value="1"/>
</dbReference>
<dbReference type="OrthoDB" id="10250638at2759"/>
<proteinExistence type="predicted"/>
<dbReference type="PANTHER" id="PTHR14920">
    <property type="entry name" value="OSMOTIC AVOIDANCE ABNORMAL PROTEIN 1/WD REPEAT MEMBRANE PROTEIN"/>
    <property type="match status" value="1"/>
</dbReference>
<evidence type="ECO:0000313" key="3">
    <source>
        <dbReference type="Proteomes" id="UP000265618"/>
    </source>
</evidence>
<feature type="compositionally biased region" description="Basic and acidic residues" evidence="1">
    <location>
        <begin position="1147"/>
        <end position="1166"/>
    </location>
</feature>
<name>A0A9K3CUD5_9EUKA</name>
<dbReference type="EMBL" id="BDIP01001016">
    <property type="protein sequence ID" value="GIQ83356.1"/>
    <property type="molecule type" value="Genomic_DNA"/>
</dbReference>
<accession>A0A9K3CUD5</accession>
<dbReference type="GO" id="GO:0005929">
    <property type="term" value="C:cilium"/>
    <property type="evidence" value="ECO:0007669"/>
    <property type="project" value="TreeGrafter"/>
</dbReference>
<dbReference type="GO" id="GO:0030991">
    <property type="term" value="C:intraciliary transport particle A"/>
    <property type="evidence" value="ECO:0007669"/>
    <property type="project" value="TreeGrafter"/>
</dbReference>
<dbReference type="InterPro" id="IPR040379">
    <property type="entry name" value="WDR19/dyf-2"/>
</dbReference>